<dbReference type="Gene3D" id="3.10.50.40">
    <property type="match status" value="1"/>
</dbReference>
<feature type="domain" description="PPIase FKBP-type" evidence="2">
    <location>
        <begin position="146"/>
        <end position="184"/>
    </location>
</feature>
<dbReference type="InterPro" id="IPR046357">
    <property type="entry name" value="PPIase_dom_sf"/>
</dbReference>
<sequence>MGAISSPSLLPSSSPRLFAPSKLVFGAPKTQKKQGSFFGGEESNTSVRRNCEEVRGRRAILVLSVISSGLSVASSTSGKEKSRSPYNERRLLEQNRKIQEANHAPGDFPNFIREGFQVEVVTSDNYVKRDSGLIYWDIEVGQGDCPKDGQQVIFHYVGYNESGRRIDSTYLQGSPAKIRLGNKALVGPSTFFSAKQFEVFDVELLKVQDCQRRTIAFYSDVVCN</sequence>
<dbReference type="GO" id="GO:0003755">
    <property type="term" value="F:peptidyl-prolyl cis-trans isomerase activity"/>
    <property type="evidence" value="ECO:0007669"/>
    <property type="project" value="InterPro"/>
</dbReference>
<organism evidence="3">
    <name type="scientific">Ananas comosus var. bracteatus</name>
    <name type="common">red pineapple</name>
    <dbReference type="NCBI Taxonomy" id="296719"/>
    <lineage>
        <taxon>Eukaryota</taxon>
        <taxon>Viridiplantae</taxon>
        <taxon>Streptophyta</taxon>
        <taxon>Embryophyta</taxon>
        <taxon>Tracheophyta</taxon>
        <taxon>Spermatophyta</taxon>
        <taxon>Magnoliopsida</taxon>
        <taxon>Liliopsida</taxon>
        <taxon>Poales</taxon>
        <taxon>Bromeliaceae</taxon>
        <taxon>Bromelioideae</taxon>
        <taxon>Ananas</taxon>
    </lineage>
</organism>
<gene>
    <name evidence="3" type="ORF">CB5_LOCUS28148</name>
</gene>
<dbReference type="SUPFAM" id="SSF54534">
    <property type="entry name" value="FKBP-like"/>
    <property type="match status" value="1"/>
</dbReference>
<name>A0A6V7QPV1_ANACO</name>
<reference evidence="3" key="1">
    <citation type="submission" date="2020-07" db="EMBL/GenBank/DDBJ databases">
        <authorList>
            <person name="Lin J."/>
        </authorList>
    </citation>
    <scope>NUCLEOTIDE SEQUENCE</scope>
</reference>
<dbReference type="Pfam" id="PF00254">
    <property type="entry name" value="FKBP_C"/>
    <property type="match status" value="1"/>
</dbReference>
<accession>A0A6V7QPV1</accession>
<dbReference type="InterPro" id="IPR001179">
    <property type="entry name" value="PPIase_FKBP_dom"/>
</dbReference>
<dbReference type="PANTHER" id="PTHR47414:SF1">
    <property type="entry name" value="PEPTIDYL-PROLYL CIS-TRANS ISOMERASE FKBP20-2, CHLOROPLASTIC"/>
    <property type="match status" value="1"/>
</dbReference>
<dbReference type="PANTHER" id="PTHR47414">
    <property type="entry name" value="PEPTIDYL-PROLYL CIS-TRANS ISOMERASE FKBP20-2, CHLOROPLASTIC"/>
    <property type="match status" value="1"/>
</dbReference>
<evidence type="ECO:0000313" key="3">
    <source>
        <dbReference type="EMBL" id="CAD1844937.1"/>
    </source>
</evidence>
<dbReference type="InterPro" id="IPR044239">
    <property type="entry name" value="FKBP20-2-like"/>
</dbReference>
<protein>
    <recommendedName>
        <fullName evidence="1">Rotamase</fullName>
    </recommendedName>
</protein>
<proteinExistence type="predicted"/>
<evidence type="ECO:0000259" key="2">
    <source>
        <dbReference type="Pfam" id="PF00254"/>
    </source>
</evidence>
<evidence type="ECO:0000256" key="1">
    <source>
        <dbReference type="ARBA" id="ARBA00029569"/>
    </source>
</evidence>
<dbReference type="EMBL" id="LR862137">
    <property type="protein sequence ID" value="CAD1844937.1"/>
    <property type="molecule type" value="Genomic_DNA"/>
</dbReference>
<dbReference type="AlphaFoldDB" id="A0A6V7QPV1"/>